<comment type="caution">
    <text evidence="1">The sequence shown here is derived from an EMBL/GenBank/DDBJ whole genome shotgun (WGS) entry which is preliminary data.</text>
</comment>
<reference evidence="1" key="1">
    <citation type="journal article" date="2015" name="Nature">
        <title>Complex archaea that bridge the gap between prokaryotes and eukaryotes.</title>
        <authorList>
            <person name="Spang A."/>
            <person name="Saw J.H."/>
            <person name="Jorgensen S.L."/>
            <person name="Zaremba-Niedzwiedzka K."/>
            <person name="Martijn J."/>
            <person name="Lind A.E."/>
            <person name="van Eijk R."/>
            <person name="Schleper C."/>
            <person name="Guy L."/>
            <person name="Ettema T.J."/>
        </authorList>
    </citation>
    <scope>NUCLEOTIDE SEQUENCE</scope>
</reference>
<accession>A0A0F9CV90</accession>
<sequence length="327" mass="35177">QGPGSYPHDRQKIRLSIRSVKKVPARIGSMFIEAIARTTAGRVEVTLAGIRRPLGVKAGRARTVPKYVMRCRLDELHFPPDGAVPLRLNFLGASEVFVLRLDPLGGLRLEGLALRHGRIVGGEVDKFAVASVTEGRRRYQCCNLSASADERGKHLWTRRLTIEGRPVAITVVGPALLVITSAGHSQYLRKADGEPILYHKGELPGRSPLAEVLSSAAQAHAAGGRRAGLGDHIWAVATLGDTRGAGFLIECIDKASGLRNKALAVAALELLAGNKKMWPKGGPKDVRALHRRVKTPQARAGEVRRWEKRFGSAATKVLGSPAAAHGD</sequence>
<name>A0A0F9CV90_9ZZZZ</name>
<gene>
    <name evidence="1" type="ORF">LCGC14_2564540</name>
</gene>
<dbReference type="EMBL" id="LAZR01042423">
    <property type="protein sequence ID" value="KKL09571.1"/>
    <property type="molecule type" value="Genomic_DNA"/>
</dbReference>
<protein>
    <submittedName>
        <fullName evidence="1">Uncharacterized protein</fullName>
    </submittedName>
</protein>
<feature type="non-terminal residue" evidence="1">
    <location>
        <position position="1"/>
    </location>
</feature>
<organism evidence="1">
    <name type="scientific">marine sediment metagenome</name>
    <dbReference type="NCBI Taxonomy" id="412755"/>
    <lineage>
        <taxon>unclassified sequences</taxon>
        <taxon>metagenomes</taxon>
        <taxon>ecological metagenomes</taxon>
    </lineage>
</organism>
<proteinExistence type="predicted"/>
<dbReference type="AlphaFoldDB" id="A0A0F9CV90"/>
<evidence type="ECO:0000313" key="1">
    <source>
        <dbReference type="EMBL" id="KKL09571.1"/>
    </source>
</evidence>